<name>A0A4R1F3I4_9GAMM</name>
<sequence>MKILIVDDQEMITRSTSTYLKTKGFKDVSTLTDSREVLEAVSATKFNVVLLDLNIPHLSGKDLIAPLLVIDPDLNIIIISAMDHRDTIKECKALGALDYFIKPLDNIRLLEILHKVDQTEVTTKTSSDQA</sequence>
<dbReference type="PROSITE" id="PS50110">
    <property type="entry name" value="RESPONSE_REGULATORY"/>
    <property type="match status" value="1"/>
</dbReference>
<evidence type="ECO:0000259" key="2">
    <source>
        <dbReference type="PROSITE" id="PS50110"/>
    </source>
</evidence>
<proteinExistence type="predicted"/>
<dbReference type="Gene3D" id="3.40.50.2300">
    <property type="match status" value="1"/>
</dbReference>
<gene>
    <name evidence="3" type="ORF">EV695_2934</name>
</gene>
<dbReference type="PANTHER" id="PTHR45526:SF1">
    <property type="entry name" value="TRANSCRIPTIONAL REGULATORY PROTEIN DCUR-RELATED"/>
    <property type="match status" value="1"/>
</dbReference>
<dbReference type="InterPro" id="IPR011006">
    <property type="entry name" value="CheY-like_superfamily"/>
</dbReference>
<dbReference type="OrthoDB" id="9800897at2"/>
<feature type="domain" description="Response regulatory" evidence="2">
    <location>
        <begin position="2"/>
        <end position="117"/>
    </location>
</feature>
<reference evidence="3 4" key="1">
    <citation type="submission" date="2019-03" db="EMBL/GenBank/DDBJ databases">
        <title>Genomic Encyclopedia of Type Strains, Phase IV (KMG-IV): sequencing the most valuable type-strain genomes for metagenomic binning, comparative biology and taxonomic classification.</title>
        <authorList>
            <person name="Goeker M."/>
        </authorList>
    </citation>
    <scope>NUCLEOTIDE SEQUENCE [LARGE SCALE GENOMIC DNA]</scope>
    <source>
        <strain evidence="3 4">DSM 24830</strain>
    </source>
</reference>
<dbReference type="SMART" id="SM00448">
    <property type="entry name" value="REC"/>
    <property type="match status" value="1"/>
</dbReference>
<organism evidence="3 4">
    <name type="scientific">Cocleimonas flava</name>
    <dbReference type="NCBI Taxonomy" id="634765"/>
    <lineage>
        <taxon>Bacteria</taxon>
        <taxon>Pseudomonadati</taxon>
        <taxon>Pseudomonadota</taxon>
        <taxon>Gammaproteobacteria</taxon>
        <taxon>Thiotrichales</taxon>
        <taxon>Thiotrichaceae</taxon>
        <taxon>Cocleimonas</taxon>
    </lineage>
</organism>
<evidence type="ECO:0000313" key="4">
    <source>
        <dbReference type="Proteomes" id="UP000294887"/>
    </source>
</evidence>
<dbReference type="GO" id="GO:0000156">
    <property type="term" value="F:phosphorelay response regulator activity"/>
    <property type="evidence" value="ECO:0007669"/>
    <property type="project" value="TreeGrafter"/>
</dbReference>
<dbReference type="Pfam" id="PF00072">
    <property type="entry name" value="Response_reg"/>
    <property type="match status" value="1"/>
</dbReference>
<keyword evidence="4" id="KW-1185">Reference proteome</keyword>
<accession>A0A4R1F3I4</accession>
<dbReference type="CDD" id="cd00156">
    <property type="entry name" value="REC"/>
    <property type="match status" value="1"/>
</dbReference>
<dbReference type="RefSeq" id="WP_131906692.1">
    <property type="nucleotide sequence ID" value="NZ_BAAAFU010000006.1"/>
</dbReference>
<evidence type="ECO:0000256" key="1">
    <source>
        <dbReference type="PROSITE-ProRule" id="PRU00169"/>
    </source>
</evidence>
<dbReference type="PANTHER" id="PTHR45526">
    <property type="entry name" value="TRANSCRIPTIONAL REGULATORY PROTEIN DPIA"/>
    <property type="match status" value="1"/>
</dbReference>
<dbReference type="Proteomes" id="UP000294887">
    <property type="component" value="Unassembled WGS sequence"/>
</dbReference>
<evidence type="ECO:0000313" key="3">
    <source>
        <dbReference type="EMBL" id="TCJ84971.1"/>
    </source>
</evidence>
<dbReference type="SUPFAM" id="SSF52172">
    <property type="entry name" value="CheY-like"/>
    <property type="match status" value="1"/>
</dbReference>
<dbReference type="EMBL" id="SMFQ01000004">
    <property type="protein sequence ID" value="TCJ84971.1"/>
    <property type="molecule type" value="Genomic_DNA"/>
</dbReference>
<feature type="modified residue" description="4-aspartylphosphate" evidence="1">
    <location>
        <position position="52"/>
    </location>
</feature>
<comment type="caution">
    <text evidence="3">The sequence shown here is derived from an EMBL/GenBank/DDBJ whole genome shotgun (WGS) entry which is preliminary data.</text>
</comment>
<protein>
    <submittedName>
        <fullName evidence="3">Response regulator receiver domain-containing protein</fullName>
    </submittedName>
</protein>
<dbReference type="InterPro" id="IPR001789">
    <property type="entry name" value="Sig_transdc_resp-reg_receiver"/>
</dbReference>
<dbReference type="AlphaFoldDB" id="A0A4R1F3I4"/>
<keyword evidence="1" id="KW-0597">Phosphoprotein</keyword>
<dbReference type="InterPro" id="IPR051271">
    <property type="entry name" value="2C-system_Tx_regulators"/>
</dbReference>